<organism evidence="2 3">
    <name type="scientific">Flavonifractor plautii 1_3_50AFAA</name>
    <dbReference type="NCBI Taxonomy" id="742738"/>
    <lineage>
        <taxon>Bacteria</taxon>
        <taxon>Bacillati</taxon>
        <taxon>Bacillota</taxon>
        <taxon>Clostridia</taxon>
        <taxon>Eubacteriales</taxon>
        <taxon>Oscillospiraceae</taxon>
        <taxon>Flavonifractor</taxon>
    </lineage>
</organism>
<dbReference type="Proteomes" id="UP000029585">
    <property type="component" value="Unassembled WGS sequence"/>
</dbReference>
<dbReference type="Pfam" id="PF03992">
    <property type="entry name" value="ABM"/>
    <property type="match status" value="1"/>
</dbReference>
<keyword evidence="3" id="KW-1185">Reference proteome</keyword>
<protein>
    <recommendedName>
        <fullName evidence="1">ABM domain-containing protein</fullName>
    </recommendedName>
</protein>
<dbReference type="PANTHER" id="PTHR33336">
    <property type="entry name" value="QUINOL MONOOXYGENASE YGIN-RELATED"/>
    <property type="match status" value="1"/>
</dbReference>
<dbReference type="PROSITE" id="PS51725">
    <property type="entry name" value="ABM"/>
    <property type="match status" value="1"/>
</dbReference>
<comment type="caution">
    <text evidence="2">The sequence shown here is derived from an EMBL/GenBank/DDBJ whole genome shotgun (WGS) entry which is preliminary data.</text>
</comment>
<dbReference type="InterPro" id="IPR011008">
    <property type="entry name" value="Dimeric_a/b-barrel"/>
</dbReference>
<dbReference type="InterPro" id="IPR050744">
    <property type="entry name" value="AI-2_Isomerase_LsrG"/>
</dbReference>
<dbReference type="PATRIC" id="fig|742738.3.peg.3943"/>
<evidence type="ECO:0000313" key="3">
    <source>
        <dbReference type="Proteomes" id="UP000029585"/>
    </source>
</evidence>
<dbReference type="InterPro" id="IPR007138">
    <property type="entry name" value="ABM_dom"/>
</dbReference>
<sequence>MKQIVLNVFYQTKPGQRDQFVEQVKEQGVLSKTRAEDGCLCYEYFDAREDPDRLFLLEIWADEAAMERHQSSEHMALLRRIKEEYVVNTRIERY</sequence>
<dbReference type="AlphaFoldDB" id="A0A096B2A3"/>
<dbReference type="SUPFAM" id="SSF54909">
    <property type="entry name" value="Dimeric alpha+beta barrel"/>
    <property type="match status" value="1"/>
</dbReference>
<dbReference type="EMBL" id="ADLO01000115">
    <property type="protein sequence ID" value="KGF53091.1"/>
    <property type="molecule type" value="Genomic_DNA"/>
</dbReference>
<dbReference type="GO" id="GO:0003824">
    <property type="term" value="F:catalytic activity"/>
    <property type="evidence" value="ECO:0007669"/>
    <property type="project" value="TreeGrafter"/>
</dbReference>
<proteinExistence type="predicted"/>
<dbReference type="PANTHER" id="PTHR33336:SF3">
    <property type="entry name" value="ABM DOMAIN-CONTAINING PROTEIN"/>
    <property type="match status" value="1"/>
</dbReference>
<dbReference type="Gene3D" id="3.30.70.100">
    <property type="match status" value="1"/>
</dbReference>
<accession>A0A096B2A3</accession>
<evidence type="ECO:0000313" key="2">
    <source>
        <dbReference type="EMBL" id="KGF53091.1"/>
    </source>
</evidence>
<dbReference type="eggNOG" id="COG1359">
    <property type="taxonomic scope" value="Bacteria"/>
</dbReference>
<dbReference type="RefSeq" id="WP_044943230.1">
    <property type="nucleotide sequence ID" value="NZ_KN174167.1"/>
</dbReference>
<gene>
    <name evidence="2" type="ORF">HMPREF9460_03832</name>
</gene>
<name>A0A096B2A3_FLAPL</name>
<reference evidence="2 3" key="1">
    <citation type="submission" date="2011-08" db="EMBL/GenBank/DDBJ databases">
        <title>The Genome Sequence of Clostridium orbiscindens 1_3_50AFAA.</title>
        <authorList>
            <consortium name="The Broad Institute Genome Sequencing Platform"/>
            <person name="Earl A."/>
            <person name="Ward D."/>
            <person name="Feldgarden M."/>
            <person name="Gevers D."/>
            <person name="Daigneault M."/>
            <person name="Strauss J."/>
            <person name="Allen-Vercoe E."/>
            <person name="Young S.K."/>
            <person name="Zeng Q."/>
            <person name="Gargeya S."/>
            <person name="Fitzgerald M."/>
            <person name="Haas B."/>
            <person name="Abouelleil A."/>
            <person name="Alvarado L."/>
            <person name="Arachchi H.M."/>
            <person name="Berlin A."/>
            <person name="Brown A."/>
            <person name="Chapman S.B."/>
            <person name="Chen Z."/>
            <person name="Dunbar C."/>
            <person name="Freedman E."/>
            <person name="Gearin G."/>
            <person name="Gellesch M."/>
            <person name="Goldberg J."/>
            <person name="Griggs A."/>
            <person name="Gujja S."/>
            <person name="Heiman D."/>
            <person name="Howarth C."/>
            <person name="Larson L."/>
            <person name="Lui A."/>
            <person name="MacDonald P.J.P."/>
            <person name="Montmayeur A."/>
            <person name="Murphy C."/>
            <person name="Neiman D."/>
            <person name="Pearson M."/>
            <person name="Priest M."/>
            <person name="Roberts A."/>
            <person name="Saif S."/>
            <person name="Shea T."/>
            <person name="Shenoy N."/>
            <person name="Sisk P."/>
            <person name="Stolte C."/>
            <person name="Sykes S."/>
            <person name="Wortman J."/>
            <person name="Nusbaum C."/>
            <person name="Birren B."/>
        </authorList>
    </citation>
    <scope>NUCLEOTIDE SEQUENCE [LARGE SCALE GENOMIC DNA]</scope>
    <source>
        <strain evidence="2 3">1_3_50AFAA</strain>
    </source>
</reference>
<evidence type="ECO:0000259" key="1">
    <source>
        <dbReference type="PROSITE" id="PS51725"/>
    </source>
</evidence>
<feature type="domain" description="ABM" evidence="1">
    <location>
        <begin position="4"/>
        <end position="94"/>
    </location>
</feature>
<dbReference type="HOGENOM" id="CLU_131496_1_1_9"/>